<dbReference type="PANTHER" id="PTHR30270">
    <property type="entry name" value="THIAMINE-MONOPHOSPHATE KINASE"/>
    <property type="match status" value="1"/>
</dbReference>
<sequence>MSLKPISEIGEFGLIEKISSLCKKTIPEKSSIVEGIGDDCAVVELDTSRLQVSTTDLLVEGVHFDLLTTPLHHLGSKSLSVNVSDICAMNAKPSYALVSIALPPSASVDMVEQLYQGMTHAAGLYGTALVGGDTSASSTGLVISVTVVGETSKERITMRSGAKPGDMICVTGALGGAAAGLNVLMREKQIMMEHLQSGEEYDRNMMNDLKEYSGAIQNQLLPSARTDIIDYFERNSIVPGAMIDLSDGLASDLHHLCRRSQAGARIEEGRIPVLSEARHIADEFQQDALDYAISGGEDYQLLFTISGEQFSAIAEHPDISVIGSITPEEDGIVLSDIYGMNITLKEPGGFDHFRK</sequence>
<keyword evidence="2 4" id="KW-0418">Kinase</keyword>
<evidence type="ECO:0000259" key="3">
    <source>
        <dbReference type="Pfam" id="PF00586"/>
    </source>
</evidence>
<dbReference type="Proteomes" id="UP000619838">
    <property type="component" value="Unassembled WGS sequence"/>
</dbReference>
<keyword evidence="2 4" id="KW-0808">Transferase</keyword>
<feature type="binding site" evidence="2">
    <location>
        <position position="85"/>
    </location>
    <ligand>
        <name>Mg(2+)</name>
        <dbReference type="ChEBI" id="CHEBI:18420"/>
        <label>3</label>
    </ligand>
</feature>
<feature type="binding site" evidence="2">
    <location>
        <position position="115"/>
    </location>
    <ligand>
        <name>ATP</name>
        <dbReference type="ChEBI" id="CHEBI:30616"/>
    </ligand>
</feature>
<comment type="function">
    <text evidence="2">Catalyzes the ATP-dependent phosphorylation of thiamine-monophosphate (TMP) to form thiamine-pyrophosphate (TPP), the active form of vitamin B1.</text>
</comment>
<evidence type="ECO:0000256" key="2">
    <source>
        <dbReference type="HAMAP-Rule" id="MF_02128"/>
    </source>
</evidence>
<keyword evidence="2" id="KW-0479">Metal-binding</keyword>
<dbReference type="EC" id="2.7.4.16" evidence="2"/>
<feature type="binding site" evidence="2">
    <location>
        <position position="63"/>
    </location>
    <ligand>
        <name>substrate</name>
    </ligand>
</feature>
<keyword evidence="2" id="KW-0067">ATP-binding</keyword>
<gene>
    <name evidence="2 4" type="primary">thiL</name>
    <name evidence="4" type="ORF">INT08_06105</name>
</gene>
<keyword evidence="2" id="KW-0460">Magnesium</keyword>
<feature type="binding site" evidence="2">
    <location>
        <position position="54"/>
    </location>
    <ligand>
        <name>Mg(2+)</name>
        <dbReference type="ChEBI" id="CHEBI:18420"/>
        <label>4</label>
    </ligand>
</feature>
<organism evidence="4 5">
    <name type="scientific">Prosthecochloris ethylica</name>
    <dbReference type="NCBI Taxonomy" id="2743976"/>
    <lineage>
        <taxon>Bacteria</taxon>
        <taxon>Pseudomonadati</taxon>
        <taxon>Chlorobiota</taxon>
        <taxon>Chlorobiia</taxon>
        <taxon>Chlorobiales</taxon>
        <taxon>Chlorobiaceae</taxon>
        <taxon>Prosthecochloris</taxon>
    </lineage>
</organism>
<evidence type="ECO:0000313" key="4">
    <source>
        <dbReference type="EMBL" id="MBF0636747.1"/>
    </source>
</evidence>
<dbReference type="Pfam" id="PF00586">
    <property type="entry name" value="AIRS"/>
    <property type="match status" value="1"/>
</dbReference>
<feature type="binding site" evidence="2">
    <location>
        <position position="39"/>
    </location>
    <ligand>
        <name>Mg(2+)</name>
        <dbReference type="ChEBI" id="CHEBI:18420"/>
        <label>4</label>
    </ligand>
</feature>
<dbReference type="InterPro" id="IPR016188">
    <property type="entry name" value="PurM-like_N"/>
</dbReference>
<feature type="binding site" evidence="2">
    <location>
        <position position="56"/>
    </location>
    <ligand>
        <name>Mg(2+)</name>
        <dbReference type="ChEBI" id="CHEBI:18420"/>
        <label>2</label>
    </ligand>
</feature>
<feature type="binding site" evidence="2">
    <location>
        <position position="85"/>
    </location>
    <ligand>
        <name>Mg(2+)</name>
        <dbReference type="ChEBI" id="CHEBI:18420"/>
        <label>4</label>
    </ligand>
</feature>
<feature type="binding site" evidence="2">
    <location>
        <position position="133"/>
    </location>
    <ligand>
        <name>Mg(2+)</name>
        <dbReference type="ChEBI" id="CHEBI:18420"/>
        <label>1</label>
    </ligand>
</feature>
<feature type="binding site" evidence="2">
    <location>
        <position position="85"/>
    </location>
    <ligand>
        <name>Mg(2+)</name>
        <dbReference type="ChEBI" id="CHEBI:18420"/>
        <label>2</label>
    </ligand>
</feature>
<feature type="binding site" evidence="2">
    <location>
        <position position="39"/>
    </location>
    <ligand>
        <name>Mg(2+)</name>
        <dbReference type="ChEBI" id="CHEBI:18420"/>
        <label>3</label>
    </ligand>
</feature>
<feature type="binding site" evidence="2">
    <location>
        <position position="55"/>
    </location>
    <ligand>
        <name>Mg(2+)</name>
        <dbReference type="ChEBI" id="CHEBI:18420"/>
        <label>1</label>
    </ligand>
</feature>
<evidence type="ECO:0000256" key="1">
    <source>
        <dbReference type="ARBA" id="ARBA00022977"/>
    </source>
</evidence>
<feature type="binding site" evidence="2">
    <location>
        <position position="350"/>
    </location>
    <ligand>
        <name>substrate</name>
    </ligand>
</feature>
<feature type="binding site" evidence="2">
    <location>
        <position position="297"/>
    </location>
    <ligand>
        <name>substrate</name>
    </ligand>
</feature>
<dbReference type="PANTHER" id="PTHR30270:SF0">
    <property type="entry name" value="THIAMINE-MONOPHOSPHATE KINASE"/>
    <property type="match status" value="1"/>
</dbReference>
<feature type="binding site" evidence="2">
    <location>
        <begin position="132"/>
        <end position="133"/>
    </location>
    <ligand>
        <name>ATP</name>
        <dbReference type="ChEBI" id="CHEBI:30616"/>
    </ligand>
</feature>
<accession>A0ABR9XRS2</accession>
<proteinExistence type="inferred from homology"/>
<reference evidence="4 5" key="1">
    <citation type="journal article" date="2020" name="Microorganisms">
        <title>Simultaneous Genome Sequencing of Prosthecochloris ethylica and Desulfuromonas acetoxidans within a Syntrophic Mixture Reveals Unique Pili and Protein Interactions.</title>
        <authorList>
            <person name="Kyndt J.A."/>
            <person name="Van Beeumen J.J."/>
            <person name="Meyer T.E."/>
        </authorList>
    </citation>
    <scope>NUCLEOTIDE SEQUENCE [LARGE SCALE GENOMIC DNA]</scope>
    <source>
        <strain evidence="4 5">N3</strain>
    </source>
</reference>
<comment type="catalytic activity">
    <reaction evidence="2">
        <text>thiamine phosphate + ATP = thiamine diphosphate + ADP</text>
        <dbReference type="Rhea" id="RHEA:15913"/>
        <dbReference type="ChEBI" id="CHEBI:30616"/>
        <dbReference type="ChEBI" id="CHEBI:37575"/>
        <dbReference type="ChEBI" id="CHEBI:58937"/>
        <dbReference type="ChEBI" id="CHEBI:456216"/>
        <dbReference type="EC" id="2.7.4.16"/>
    </reaction>
</comment>
<dbReference type="PIRSF" id="PIRSF005303">
    <property type="entry name" value="Thiam_monoph_kin"/>
    <property type="match status" value="1"/>
</dbReference>
<name>A0ABR9XRS2_9CHLB</name>
<evidence type="ECO:0000313" key="5">
    <source>
        <dbReference type="Proteomes" id="UP000619838"/>
    </source>
</evidence>
<dbReference type="Gene3D" id="3.30.1330.10">
    <property type="entry name" value="PurM-like, N-terminal domain"/>
    <property type="match status" value="1"/>
</dbReference>
<feature type="binding site" evidence="2">
    <location>
        <position position="159"/>
    </location>
    <ligand>
        <name>ATP</name>
        <dbReference type="ChEBI" id="CHEBI:30616"/>
    </ligand>
</feature>
<dbReference type="InterPro" id="IPR036921">
    <property type="entry name" value="PurM-like_N_sf"/>
</dbReference>
<dbReference type="EMBL" id="JADGII010000008">
    <property type="protein sequence ID" value="MBF0636747.1"/>
    <property type="molecule type" value="Genomic_DNA"/>
</dbReference>
<keyword evidence="1 2" id="KW-0784">Thiamine biosynthesis</keyword>
<dbReference type="CDD" id="cd02194">
    <property type="entry name" value="ThiL"/>
    <property type="match status" value="1"/>
</dbReference>
<dbReference type="SUPFAM" id="SSF56042">
    <property type="entry name" value="PurM C-terminal domain-like"/>
    <property type="match status" value="1"/>
</dbReference>
<dbReference type="Gene3D" id="3.90.650.10">
    <property type="entry name" value="PurM-like C-terminal domain"/>
    <property type="match status" value="1"/>
</dbReference>
<dbReference type="InterPro" id="IPR036676">
    <property type="entry name" value="PurM-like_C_sf"/>
</dbReference>
<dbReference type="HAMAP" id="MF_02128">
    <property type="entry name" value="TMP_kinase"/>
    <property type="match status" value="1"/>
</dbReference>
<feature type="binding site" evidence="2">
    <location>
        <position position="244"/>
    </location>
    <ligand>
        <name>Mg(2+)</name>
        <dbReference type="ChEBI" id="CHEBI:18420"/>
        <label>3</label>
    </ligand>
</feature>
<feature type="binding site" evidence="2">
    <location>
        <position position="247"/>
    </location>
    <ligand>
        <name>Mg(2+)</name>
        <dbReference type="ChEBI" id="CHEBI:18420"/>
        <label>5</label>
    </ligand>
</feature>
<comment type="miscellaneous">
    <text evidence="2">Reaction mechanism of ThiL seems to utilize a direct, inline transfer of the gamma-phosphate of ATP to TMP rather than a phosphorylated enzyme intermediate.</text>
</comment>
<keyword evidence="2" id="KW-0547">Nucleotide-binding</keyword>
<dbReference type="NCBIfam" id="TIGR01379">
    <property type="entry name" value="thiL"/>
    <property type="match status" value="1"/>
</dbReference>
<dbReference type="GO" id="GO:0009030">
    <property type="term" value="F:thiamine-phosphate kinase activity"/>
    <property type="evidence" value="ECO:0007669"/>
    <property type="project" value="UniProtKB-EC"/>
</dbReference>
<comment type="similarity">
    <text evidence="2">Belongs to the thiamine-monophosphate kinase family.</text>
</comment>
<feature type="domain" description="PurM-like N-terminal" evidence="3">
    <location>
        <begin position="37"/>
        <end position="150"/>
    </location>
</feature>
<feature type="binding site" evidence="2">
    <location>
        <position position="246"/>
    </location>
    <ligand>
        <name>ATP</name>
        <dbReference type="ChEBI" id="CHEBI:30616"/>
    </ligand>
</feature>
<protein>
    <recommendedName>
        <fullName evidence="2">Thiamine-monophosphate kinase</fullName>
        <shortName evidence="2">TMP kinase</shortName>
        <shortName evidence="2">Thiamine-phosphate kinase</shortName>
        <ecNumber evidence="2">2.7.4.16</ecNumber>
    </recommendedName>
</protein>
<dbReference type="RefSeq" id="WP_114607300.1">
    <property type="nucleotide sequence ID" value="NZ_JABVZQ010000018.1"/>
</dbReference>
<dbReference type="SUPFAM" id="SSF55326">
    <property type="entry name" value="PurM N-terminal domain-like"/>
    <property type="match status" value="1"/>
</dbReference>
<comment type="caution">
    <text evidence="4">The sequence shown here is derived from an EMBL/GenBank/DDBJ whole genome shotgun (WGS) entry which is preliminary data.</text>
</comment>
<dbReference type="InterPro" id="IPR006283">
    <property type="entry name" value="ThiL-like"/>
</dbReference>
<comment type="pathway">
    <text evidence="2">Cofactor biosynthesis; thiamine diphosphate biosynthesis; thiamine diphosphate from thiamine phosphate: step 1/1.</text>
</comment>
<feature type="binding site" evidence="2">
    <location>
        <position position="56"/>
    </location>
    <ligand>
        <name>Mg(2+)</name>
        <dbReference type="ChEBI" id="CHEBI:18420"/>
        <label>1</label>
    </ligand>
</feature>
<keyword evidence="5" id="KW-1185">Reference proteome</keyword>